<dbReference type="Proteomes" id="UP000824130">
    <property type="component" value="Unassembled WGS sequence"/>
</dbReference>
<reference evidence="1" key="1">
    <citation type="submission" date="2020-10" db="EMBL/GenBank/DDBJ databases">
        <authorList>
            <person name="Gilroy R."/>
        </authorList>
    </citation>
    <scope>NUCLEOTIDE SEQUENCE</scope>
    <source>
        <strain evidence="1">ChiSjej4B22-8349</strain>
    </source>
</reference>
<dbReference type="AlphaFoldDB" id="A0A9D1N5U5"/>
<organism evidence="1 2">
    <name type="scientific">Candidatus Allocopromorpha excrementipullorum</name>
    <dbReference type="NCBI Taxonomy" id="2840743"/>
    <lineage>
        <taxon>Bacteria</taxon>
        <taxon>Bacillati</taxon>
        <taxon>Bacillota</taxon>
        <taxon>Clostridia</taxon>
        <taxon>Eubacteriales</taxon>
        <taxon>Eubacteriaceae</taxon>
        <taxon>Eubacteriaceae incertae sedis</taxon>
        <taxon>Candidatus Allocopromorpha</taxon>
    </lineage>
</organism>
<protein>
    <submittedName>
        <fullName evidence="1">DUF1934 domain-containing protein</fullName>
    </submittedName>
</protein>
<evidence type="ECO:0000313" key="1">
    <source>
        <dbReference type="EMBL" id="HIU95699.1"/>
    </source>
</evidence>
<dbReference type="EMBL" id="DVOB01000069">
    <property type="protein sequence ID" value="HIU95699.1"/>
    <property type="molecule type" value="Genomic_DNA"/>
</dbReference>
<dbReference type="SUPFAM" id="SSF50814">
    <property type="entry name" value="Lipocalins"/>
    <property type="match status" value="1"/>
</dbReference>
<dbReference type="InterPro" id="IPR012674">
    <property type="entry name" value="Calycin"/>
</dbReference>
<dbReference type="Gene3D" id="2.40.128.20">
    <property type="match status" value="1"/>
</dbReference>
<dbReference type="InterPro" id="IPR015231">
    <property type="entry name" value="DUF1934"/>
</dbReference>
<reference evidence="1" key="2">
    <citation type="journal article" date="2021" name="PeerJ">
        <title>Extensive microbial diversity within the chicken gut microbiome revealed by metagenomics and culture.</title>
        <authorList>
            <person name="Gilroy R."/>
            <person name="Ravi A."/>
            <person name="Getino M."/>
            <person name="Pursley I."/>
            <person name="Horton D.L."/>
            <person name="Alikhan N.F."/>
            <person name="Baker D."/>
            <person name="Gharbi K."/>
            <person name="Hall N."/>
            <person name="Watson M."/>
            <person name="Adriaenssens E.M."/>
            <person name="Foster-Nyarko E."/>
            <person name="Jarju S."/>
            <person name="Secka A."/>
            <person name="Antonio M."/>
            <person name="Oren A."/>
            <person name="Chaudhuri R.R."/>
            <person name="La Ragione R."/>
            <person name="Hildebrand F."/>
            <person name="Pallen M.J."/>
        </authorList>
    </citation>
    <scope>NUCLEOTIDE SEQUENCE</scope>
    <source>
        <strain evidence="1">ChiSjej4B22-8349</strain>
    </source>
</reference>
<comment type="caution">
    <text evidence="1">The sequence shown here is derived from an EMBL/GenBank/DDBJ whole genome shotgun (WGS) entry which is preliminary data.</text>
</comment>
<proteinExistence type="predicted"/>
<gene>
    <name evidence="1" type="ORF">IAD25_03190</name>
</gene>
<sequence>MKEIMIRIKGRQANDETGEDFMEFVTEAKLYKRGEAIYLIYEESELSGVPGCKTRLKLKDGEVQMKRFGAGAGAGSEIRFEKGKRYTGFYETPFGAIEMEVLTNDLENTLSEHGDGHIDIDYSISLKGLLEGRNRLNITLM</sequence>
<name>A0A9D1N5U5_9FIRM</name>
<dbReference type="Pfam" id="PF09148">
    <property type="entry name" value="DUF1934"/>
    <property type="match status" value="1"/>
</dbReference>
<evidence type="ECO:0000313" key="2">
    <source>
        <dbReference type="Proteomes" id="UP000824130"/>
    </source>
</evidence>
<accession>A0A9D1N5U5</accession>